<proteinExistence type="predicted"/>
<dbReference type="STRING" id="6337.A0A0V0YHI9"/>
<organism evidence="2 3">
    <name type="scientific">Trichinella pseudospiralis</name>
    <name type="common">Parasitic roundworm</name>
    <dbReference type="NCBI Taxonomy" id="6337"/>
    <lineage>
        <taxon>Eukaryota</taxon>
        <taxon>Metazoa</taxon>
        <taxon>Ecdysozoa</taxon>
        <taxon>Nematoda</taxon>
        <taxon>Enoplea</taxon>
        <taxon>Dorylaimia</taxon>
        <taxon>Trichinellida</taxon>
        <taxon>Trichinellidae</taxon>
        <taxon>Trichinella</taxon>
    </lineage>
</organism>
<dbReference type="EMBL" id="JYDU01000014">
    <property type="protein sequence ID" value="KRX99458.1"/>
    <property type="molecule type" value="Genomic_DNA"/>
</dbReference>
<dbReference type="AlphaFoldDB" id="A0A0V0YHI9"/>
<gene>
    <name evidence="2" type="ORF">T4E_3120</name>
</gene>
<protein>
    <submittedName>
        <fullName evidence="2">Uncharacterized protein</fullName>
    </submittedName>
</protein>
<reference evidence="2 3" key="1">
    <citation type="submission" date="2015-01" db="EMBL/GenBank/DDBJ databases">
        <title>Evolution of Trichinella species and genotypes.</title>
        <authorList>
            <person name="Korhonen P.K."/>
            <person name="Edoardo P."/>
            <person name="Giuseppe L.R."/>
            <person name="Gasser R.B."/>
        </authorList>
    </citation>
    <scope>NUCLEOTIDE SEQUENCE [LARGE SCALE GENOMIC DNA]</scope>
    <source>
        <strain evidence="2">ISS141</strain>
    </source>
</reference>
<feature type="coiled-coil region" evidence="1">
    <location>
        <begin position="404"/>
        <end position="449"/>
    </location>
</feature>
<sequence>MSNTDQSEDEKKKSDIVLRADAYEKINEKHHSKLTYEMLKNILLASLKHATEDIEHSKQFLAMYNACNDSPEKEIILQLESSHFPFSAGTDKSDVEMLDNLPTLLSNMCHRLEKLVQEKGVRLVELKFENMPPHEKDDCHALCSRSRLLSRQLCSIGILLSKPQPINDSKMKILDENFVKAKLNSYAEQIVEQNTKALFESERVNLLREAIAIWNGIPSSQNASLQRAIKTEELNFAKGTVMRLEHLTQAVYDMLKQCEKKYHEILLANEYQPPEEFITRSALVNDTKRFLDHLWANLFHYEKVIDEQNQQIKERKVHFHVCETKVRALQMTKETFERQIKMQTQLPNSLLLQCKSDDETVEHCSFMQAIQEYLNNESNRSTANVQIDVNELLNEAECATQADIEMITEEIKKLKENCQKEKSEHENESAELQSKYSKLLEELENVKSSITTKRLAYISKSSKVNLISQFITMKQWKQQHIIGSLYWSRLIERIKLENHNLSDQLQASWKHNLELIKLKSSLENENLQYTACLEKLENELQALIPQIASKEFYEKCLQSDEQVNKEKDSEEIYLKQNEIICEEIKHLNEMSHYLHKKKAHLERYTKKKDEDGKELTKKIAELENLENRMKICIGELESHLHD</sequence>
<evidence type="ECO:0000256" key="1">
    <source>
        <dbReference type="SAM" id="Coils"/>
    </source>
</evidence>
<evidence type="ECO:0000313" key="3">
    <source>
        <dbReference type="Proteomes" id="UP000054815"/>
    </source>
</evidence>
<accession>A0A0V0YHI9</accession>
<comment type="caution">
    <text evidence="2">The sequence shown here is derived from an EMBL/GenBank/DDBJ whole genome shotgun (WGS) entry which is preliminary data.</text>
</comment>
<dbReference type="Proteomes" id="UP000054815">
    <property type="component" value="Unassembled WGS sequence"/>
</dbReference>
<evidence type="ECO:0000313" key="2">
    <source>
        <dbReference type="EMBL" id="KRX99458.1"/>
    </source>
</evidence>
<keyword evidence="1" id="KW-0175">Coiled coil</keyword>
<name>A0A0V0YHI9_TRIPS</name>